<comment type="caution">
    <text evidence="3">The sequence shown here is derived from an EMBL/GenBank/DDBJ whole genome shotgun (WGS) entry which is preliminary data.</text>
</comment>
<keyword evidence="4" id="KW-1185">Reference proteome</keyword>
<sequence length="68" mass="7452">MRAHRGDHLVVESRTADGPRRDGEILGVHGSGGEPPYDVRWSDTGHVALVFPGPDAHITRPERDDDGR</sequence>
<dbReference type="RefSeq" id="WP_346069736.1">
    <property type="nucleotide sequence ID" value="NZ_BAAANQ010000002.1"/>
</dbReference>
<evidence type="ECO:0000313" key="4">
    <source>
        <dbReference type="Proteomes" id="UP001403094"/>
    </source>
</evidence>
<accession>A0ABP5GFZ4</accession>
<evidence type="ECO:0000256" key="1">
    <source>
        <dbReference type="SAM" id="MobiDB-lite"/>
    </source>
</evidence>
<feature type="compositionally biased region" description="Basic and acidic residues" evidence="1">
    <location>
        <begin position="14"/>
        <end position="24"/>
    </location>
</feature>
<reference evidence="4" key="1">
    <citation type="journal article" date="2019" name="Int. J. Syst. Evol. Microbiol.">
        <title>The Global Catalogue of Microorganisms (GCM) 10K type strain sequencing project: providing services to taxonomists for standard genome sequencing and annotation.</title>
        <authorList>
            <consortium name="The Broad Institute Genomics Platform"/>
            <consortium name="The Broad Institute Genome Sequencing Center for Infectious Disease"/>
            <person name="Wu L."/>
            <person name="Ma J."/>
        </authorList>
    </citation>
    <scope>NUCLEOTIDE SEQUENCE [LARGE SCALE GENOMIC DNA]</scope>
    <source>
        <strain evidence="4">JCM 14549</strain>
    </source>
</reference>
<name>A0ABP5GFZ4_9ACTN</name>
<feature type="domain" description="DUF1918" evidence="2">
    <location>
        <begin position="1"/>
        <end position="58"/>
    </location>
</feature>
<dbReference type="SUPFAM" id="SSF50118">
    <property type="entry name" value="Cell growth inhibitor/plasmid maintenance toxic component"/>
    <property type="match status" value="1"/>
</dbReference>
<organism evidence="3 4">
    <name type="scientific">Streptomyces cheonanensis</name>
    <dbReference type="NCBI Taxonomy" id="312720"/>
    <lineage>
        <taxon>Bacteria</taxon>
        <taxon>Bacillati</taxon>
        <taxon>Actinomycetota</taxon>
        <taxon>Actinomycetes</taxon>
        <taxon>Kitasatosporales</taxon>
        <taxon>Streptomycetaceae</taxon>
        <taxon>Streptomyces</taxon>
    </lineage>
</organism>
<dbReference type="Gene3D" id="2.30.30.440">
    <property type="entry name" value="Domain of unknown function DUF1918"/>
    <property type="match status" value="1"/>
</dbReference>
<gene>
    <name evidence="3" type="ORF">GCM10009757_11370</name>
</gene>
<evidence type="ECO:0000313" key="3">
    <source>
        <dbReference type="EMBL" id="GAA2045124.1"/>
    </source>
</evidence>
<dbReference type="InterPro" id="IPR015035">
    <property type="entry name" value="DUF1918"/>
</dbReference>
<dbReference type="Pfam" id="PF08940">
    <property type="entry name" value="DUF1918"/>
    <property type="match status" value="1"/>
</dbReference>
<dbReference type="Proteomes" id="UP001403094">
    <property type="component" value="Unassembled WGS sequence"/>
</dbReference>
<feature type="region of interest" description="Disordered" evidence="1">
    <location>
        <begin position="14"/>
        <end position="34"/>
    </location>
</feature>
<protein>
    <recommendedName>
        <fullName evidence="2">DUF1918 domain-containing protein</fullName>
    </recommendedName>
</protein>
<dbReference type="EMBL" id="BAAANQ010000002">
    <property type="protein sequence ID" value="GAA2045124.1"/>
    <property type="molecule type" value="Genomic_DNA"/>
</dbReference>
<evidence type="ECO:0000259" key="2">
    <source>
        <dbReference type="Pfam" id="PF08940"/>
    </source>
</evidence>
<proteinExistence type="predicted"/>